<reference evidence="1 2" key="1">
    <citation type="submission" date="2015-09" db="EMBL/GenBank/DDBJ databases">
        <authorList>
            <consortium name="Pathogen Informatics"/>
        </authorList>
    </citation>
    <scope>NUCLEOTIDE SEQUENCE [LARGE SCALE GENOMIC DNA]</scope>
    <source>
        <strain evidence="1 2">2789STDY5608854</strain>
    </source>
</reference>
<dbReference type="EMBL" id="CYZT01000565">
    <property type="protein sequence ID" value="CUP92281.1"/>
    <property type="molecule type" value="Genomic_DNA"/>
</dbReference>
<proteinExistence type="predicted"/>
<dbReference type="AlphaFoldDB" id="A0A174S7E6"/>
<gene>
    <name evidence="1" type="ORF">ERS852411_03751</name>
</gene>
<protein>
    <submittedName>
        <fullName evidence="1">Uncharacterized protein</fullName>
    </submittedName>
</protein>
<dbReference type="Proteomes" id="UP000095746">
    <property type="component" value="Unassembled WGS sequence"/>
</dbReference>
<sequence length="85" mass="9309">MTPLSRATQAAKAFLLSALICPRRESTPASSRYCSSSLRASGWSRYLSLPQQSRIRASSSGLHSLSQRRWSMPLVTLVNLSGVRA</sequence>
<organism evidence="1 2">
    <name type="scientific">Flavonifractor plautii</name>
    <name type="common">Fusobacterium plautii</name>
    <dbReference type="NCBI Taxonomy" id="292800"/>
    <lineage>
        <taxon>Bacteria</taxon>
        <taxon>Bacillati</taxon>
        <taxon>Bacillota</taxon>
        <taxon>Clostridia</taxon>
        <taxon>Eubacteriales</taxon>
        <taxon>Oscillospiraceae</taxon>
        <taxon>Flavonifractor</taxon>
    </lineage>
</organism>
<evidence type="ECO:0000313" key="1">
    <source>
        <dbReference type="EMBL" id="CUP92281.1"/>
    </source>
</evidence>
<evidence type="ECO:0000313" key="2">
    <source>
        <dbReference type="Proteomes" id="UP000095746"/>
    </source>
</evidence>
<accession>A0A174S7E6</accession>
<name>A0A174S7E6_FLAPL</name>